<dbReference type="PANTHER" id="PTHR33507:SF3">
    <property type="entry name" value="INNER MEMBRANE PROTEIN YBBJ"/>
    <property type="match status" value="1"/>
</dbReference>
<dbReference type="PANTHER" id="PTHR33507">
    <property type="entry name" value="INNER MEMBRANE PROTEIN YBBJ"/>
    <property type="match status" value="1"/>
</dbReference>
<evidence type="ECO:0000256" key="3">
    <source>
        <dbReference type="ARBA" id="ARBA00022989"/>
    </source>
</evidence>
<gene>
    <name evidence="7" type="ORF">M3P05_07110</name>
</gene>
<keyword evidence="4 5" id="KW-0472">Membrane</keyword>
<dbReference type="Pfam" id="PF01957">
    <property type="entry name" value="NfeD"/>
    <property type="match status" value="1"/>
</dbReference>
<name>A0ABT0PEM0_9GAMM</name>
<dbReference type="EMBL" id="JAMFLX010000007">
    <property type="protein sequence ID" value="MCL6269706.1"/>
    <property type="molecule type" value="Genomic_DNA"/>
</dbReference>
<evidence type="ECO:0000256" key="2">
    <source>
        <dbReference type="ARBA" id="ARBA00022692"/>
    </source>
</evidence>
<dbReference type="InterPro" id="IPR002810">
    <property type="entry name" value="NfeD-like_C"/>
</dbReference>
<feature type="domain" description="NfeD-like C-terminal" evidence="6">
    <location>
        <begin position="93"/>
        <end position="143"/>
    </location>
</feature>
<keyword evidence="2 5" id="KW-0812">Transmembrane</keyword>
<dbReference type="InterPro" id="IPR052165">
    <property type="entry name" value="Membrane_assoc_protease"/>
</dbReference>
<proteinExistence type="predicted"/>
<comment type="subcellular location">
    <subcellularLocation>
        <location evidence="1">Membrane</location>
        <topology evidence="1">Multi-pass membrane protein</topology>
    </subcellularLocation>
</comment>
<reference evidence="7 8" key="1">
    <citation type="submission" date="2022-05" db="EMBL/GenBank/DDBJ databases">
        <authorList>
            <person name="Park J.-S."/>
        </authorList>
    </citation>
    <scope>NUCLEOTIDE SEQUENCE [LARGE SCALE GENOMIC DNA]</scope>
    <source>
        <strain evidence="7 8">2012CJ34-2</strain>
    </source>
</reference>
<keyword evidence="8" id="KW-1185">Reference proteome</keyword>
<feature type="transmembrane region" description="Helical" evidence="5">
    <location>
        <begin position="51"/>
        <end position="72"/>
    </location>
</feature>
<dbReference type="InterPro" id="IPR012340">
    <property type="entry name" value="NA-bd_OB-fold"/>
</dbReference>
<keyword evidence="3 5" id="KW-1133">Transmembrane helix</keyword>
<dbReference type="RefSeq" id="WP_249698783.1">
    <property type="nucleotide sequence ID" value="NZ_JAMFLX010000007.1"/>
</dbReference>
<accession>A0ABT0PEM0</accession>
<protein>
    <submittedName>
        <fullName evidence="7">NfeD family protein</fullName>
    </submittedName>
</protein>
<dbReference type="Gene3D" id="2.40.50.140">
    <property type="entry name" value="Nucleic acid-binding proteins"/>
    <property type="match status" value="1"/>
</dbReference>
<evidence type="ECO:0000256" key="4">
    <source>
        <dbReference type="ARBA" id="ARBA00023136"/>
    </source>
</evidence>
<evidence type="ECO:0000313" key="8">
    <source>
        <dbReference type="Proteomes" id="UP001203338"/>
    </source>
</evidence>
<evidence type="ECO:0000256" key="5">
    <source>
        <dbReference type="SAM" id="Phobius"/>
    </source>
</evidence>
<evidence type="ECO:0000256" key="1">
    <source>
        <dbReference type="ARBA" id="ARBA00004141"/>
    </source>
</evidence>
<dbReference type="Proteomes" id="UP001203338">
    <property type="component" value="Unassembled WGS sequence"/>
</dbReference>
<comment type="caution">
    <text evidence="7">The sequence shown here is derived from an EMBL/GenBank/DDBJ whole genome shotgun (WGS) entry which is preliminary data.</text>
</comment>
<sequence length="151" mass="16499">MDFLTELQPWHWVILTFLLLGLEALGAGGFLLGAVVASLLQALILWLAPDMSWAAQFSIFGAATLVFTICWWKFFRKSGQNTEEPLLNNRAAQQVGRVFVLEHDLPGGHGRVQLGDTMWKVKASETLHAGTTVIVSGAEGMSLQLNTHGPV</sequence>
<organism evidence="7 8">
    <name type="scientific">Parendozoicomonas callyspongiae</name>
    <dbReference type="NCBI Taxonomy" id="2942213"/>
    <lineage>
        <taxon>Bacteria</taxon>
        <taxon>Pseudomonadati</taxon>
        <taxon>Pseudomonadota</taxon>
        <taxon>Gammaproteobacteria</taxon>
        <taxon>Oceanospirillales</taxon>
        <taxon>Endozoicomonadaceae</taxon>
        <taxon>Parendozoicomonas</taxon>
    </lineage>
</organism>
<evidence type="ECO:0000259" key="6">
    <source>
        <dbReference type="Pfam" id="PF01957"/>
    </source>
</evidence>
<evidence type="ECO:0000313" key="7">
    <source>
        <dbReference type="EMBL" id="MCL6269706.1"/>
    </source>
</evidence>
<feature type="transmembrane region" description="Helical" evidence="5">
    <location>
        <begin position="12"/>
        <end position="45"/>
    </location>
</feature>